<sequence length="169" mass="17495">MPPKKSTTTEDAAYDLGGMNAGNVKLLAACAMSASDNICVDKAKVANMLGLNVGTVSNKIGALKKQYGINISSYTKNAVDEAGSATKSSPKSGKGQIATKAKTKTAEGNASTSGYKIRKIKLIHGGKGKSKAVTKTEDPEDDMKDPEEDTEGSGEDMDISDGASEEDAE</sequence>
<feature type="compositionally biased region" description="Acidic residues" evidence="1">
    <location>
        <begin position="138"/>
        <end position="169"/>
    </location>
</feature>
<reference evidence="2 3" key="1">
    <citation type="journal article" date="2018" name="IMA Fungus">
        <title>IMA Genome-F 9: Draft genome sequence of Annulohypoxylon stygium, Aspergillus mulundensis, Berkeleyomyces basicola (syn. Thielaviopsis basicola), Ceratocystis smalleyi, two Cercospora beticola strains, Coleophoma cylindrospora, Fusarium fracticaudum, Phialophora cf. hyalina, and Morchella septimelata.</title>
        <authorList>
            <person name="Wingfield B.D."/>
            <person name="Bills G.F."/>
            <person name="Dong Y."/>
            <person name="Huang W."/>
            <person name="Nel W.J."/>
            <person name="Swalarsk-Parry B.S."/>
            <person name="Vaghefi N."/>
            <person name="Wilken P.M."/>
            <person name="An Z."/>
            <person name="de Beer Z.W."/>
            <person name="De Vos L."/>
            <person name="Chen L."/>
            <person name="Duong T.A."/>
            <person name="Gao Y."/>
            <person name="Hammerbacher A."/>
            <person name="Kikkert J.R."/>
            <person name="Li Y."/>
            <person name="Li H."/>
            <person name="Li K."/>
            <person name="Li Q."/>
            <person name="Liu X."/>
            <person name="Ma X."/>
            <person name="Naidoo K."/>
            <person name="Pethybridge S.J."/>
            <person name="Sun J."/>
            <person name="Steenkamp E.T."/>
            <person name="van der Nest M.A."/>
            <person name="van Wyk S."/>
            <person name="Wingfield M.J."/>
            <person name="Xiong C."/>
            <person name="Yue Q."/>
            <person name="Zhang X."/>
        </authorList>
    </citation>
    <scope>NUCLEOTIDE SEQUENCE [LARGE SCALE GENOMIC DNA]</scope>
    <source>
        <strain evidence="2 3">BP5796</strain>
    </source>
</reference>
<name>A0A3D8T9X4_9HELO</name>
<dbReference type="Proteomes" id="UP000256328">
    <property type="component" value="Unassembled WGS sequence"/>
</dbReference>
<feature type="region of interest" description="Disordered" evidence="1">
    <location>
        <begin position="81"/>
        <end position="112"/>
    </location>
</feature>
<organism evidence="2 3">
    <name type="scientific">Coleophoma crateriformis</name>
    <dbReference type="NCBI Taxonomy" id="565419"/>
    <lineage>
        <taxon>Eukaryota</taxon>
        <taxon>Fungi</taxon>
        <taxon>Dikarya</taxon>
        <taxon>Ascomycota</taxon>
        <taxon>Pezizomycotina</taxon>
        <taxon>Leotiomycetes</taxon>
        <taxon>Helotiales</taxon>
        <taxon>Dermateaceae</taxon>
        <taxon>Coleophoma</taxon>
    </lineage>
</organism>
<keyword evidence="3" id="KW-1185">Reference proteome</keyword>
<accession>A0A3D8T9X4</accession>
<evidence type="ECO:0000256" key="1">
    <source>
        <dbReference type="SAM" id="MobiDB-lite"/>
    </source>
</evidence>
<gene>
    <name evidence="2" type="ORF">BP5796_01098</name>
</gene>
<protein>
    <submittedName>
        <fullName evidence="2">Uncharacterized protein</fullName>
    </submittedName>
</protein>
<comment type="caution">
    <text evidence="2">The sequence shown here is derived from an EMBL/GenBank/DDBJ whole genome shotgun (WGS) entry which is preliminary data.</text>
</comment>
<dbReference type="EMBL" id="PDLN01000001">
    <property type="protein sequence ID" value="RDW95335.1"/>
    <property type="molecule type" value="Genomic_DNA"/>
</dbReference>
<proteinExistence type="predicted"/>
<dbReference type="AlphaFoldDB" id="A0A3D8T9X4"/>
<dbReference type="OrthoDB" id="5421770at2759"/>
<evidence type="ECO:0000313" key="3">
    <source>
        <dbReference type="Proteomes" id="UP000256328"/>
    </source>
</evidence>
<evidence type="ECO:0000313" key="2">
    <source>
        <dbReference type="EMBL" id="RDW95335.1"/>
    </source>
</evidence>
<feature type="region of interest" description="Disordered" evidence="1">
    <location>
        <begin position="125"/>
        <end position="169"/>
    </location>
</feature>